<accession>A0A2A5AI12</accession>
<reference evidence="2" key="1">
    <citation type="submission" date="2017-08" db="EMBL/GenBank/DDBJ databases">
        <title>A dynamic microbial community with high functional redundancy inhabits the cold, oxic subseafloor aquifer.</title>
        <authorList>
            <person name="Tully B.J."/>
            <person name="Wheat C.G."/>
            <person name="Glazer B.T."/>
            <person name="Huber J.A."/>
        </authorList>
    </citation>
    <scope>NUCLEOTIDE SEQUENCE [LARGE SCALE GENOMIC DNA]</scope>
</reference>
<sequence>MAHASGQCWLASFNYQMIVIVHEAIGIAAPSVPIDTLCQQLGKKINQSTRSITTFDRQVPLDVR</sequence>
<comment type="caution">
    <text evidence="1">The sequence shown here is derived from an EMBL/GenBank/DDBJ whole genome shotgun (WGS) entry which is preliminary data.</text>
</comment>
<dbReference type="EMBL" id="NVVJ01000095">
    <property type="protein sequence ID" value="PCJ18875.1"/>
    <property type="molecule type" value="Genomic_DNA"/>
</dbReference>
<evidence type="ECO:0000313" key="1">
    <source>
        <dbReference type="EMBL" id="PCJ18875.1"/>
    </source>
</evidence>
<dbReference type="Proteomes" id="UP000218327">
    <property type="component" value="Unassembled WGS sequence"/>
</dbReference>
<dbReference type="AlphaFoldDB" id="A0A2A5AI12"/>
<proteinExistence type="predicted"/>
<evidence type="ECO:0000313" key="2">
    <source>
        <dbReference type="Proteomes" id="UP000218327"/>
    </source>
</evidence>
<gene>
    <name evidence="1" type="ORF">COA96_16500</name>
</gene>
<name>A0A2A5AI12_9GAMM</name>
<organism evidence="1 2">
    <name type="scientific">SAR86 cluster bacterium</name>
    <dbReference type="NCBI Taxonomy" id="2030880"/>
    <lineage>
        <taxon>Bacteria</taxon>
        <taxon>Pseudomonadati</taxon>
        <taxon>Pseudomonadota</taxon>
        <taxon>Gammaproteobacteria</taxon>
        <taxon>SAR86 cluster</taxon>
    </lineage>
</organism>
<protein>
    <submittedName>
        <fullName evidence="1">Uncharacterized protein</fullName>
    </submittedName>
</protein>